<dbReference type="InterPro" id="IPR007419">
    <property type="entry name" value="BFD-like_2Fe2S-bd_dom"/>
</dbReference>
<dbReference type="EMBL" id="LZEU01000001">
    <property type="protein sequence ID" value="MBC9251619.1"/>
    <property type="molecule type" value="Genomic_DNA"/>
</dbReference>
<dbReference type="Proteomes" id="UP000744555">
    <property type="component" value="Unassembled WGS sequence"/>
</dbReference>
<dbReference type="InterPro" id="IPR052034">
    <property type="entry name" value="NasD-like"/>
</dbReference>
<dbReference type="Pfam" id="PF07992">
    <property type="entry name" value="Pyr_redox_2"/>
    <property type="match status" value="1"/>
</dbReference>
<evidence type="ECO:0000259" key="20">
    <source>
        <dbReference type="Pfam" id="PF04324"/>
    </source>
</evidence>
<evidence type="ECO:0000259" key="19">
    <source>
        <dbReference type="Pfam" id="PF03460"/>
    </source>
</evidence>
<keyword evidence="6" id="KW-0004">4Fe-4S</keyword>
<evidence type="ECO:0000256" key="1">
    <source>
        <dbReference type="ARBA" id="ARBA00001929"/>
    </source>
</evidence>
<keyword evidence="24" id="KW-1185">Reference proteome</keyword>
<keyword evidence="13" id="KW-0408">Iron</keyword>
<dbReference type="InterPro" id="IPR036136">
    <property type="entry name" value="Nit/Sulf_reduc_fer-like_dom_sf"/>
</dbReference>
<dbReference type="InterPro" id="IPR045854">
    <property type="entry name" value="NO2/SO3_Rdtase_4Fe4S_sf"/>
</dbReference>
<comment type="cofactor">
    <cofactor evidence="2">
        <name>[4Fe-4S] cluster</name>
        <dbReference type="ChEBI" id="CHEBI:49883"/>
    </cofactor>
</comment>
<evidence type="ECO:0000256" key="15">
    <source>
        <dbReference type="ARBA" id="ARBA00023063"/>
    </source>
</evidence>
<dbReference type="PRINTS" id="PR00411">
    <property type="entry name" value="PNDRDTASEI"/>
</dbReference>
<evidence type="ECO:0000256" key="4">
    <source>
        <dbReference type="ARBA" id="ARBA00005096"/>
    </source>
</evidence>
<evidence type="ECO:0000256" key="13">
    <source>
        <dbReference type="ARBA" id="ARBA00023004"/>
    </source>
</evidence>
<organism evidence="23 24">
    <name type="scientific">Aquipseudomonas alcaligenes</name>
    <name type="common">Pseudomonas alcaligenes</name>
    <dbReference type="NCBI Taxonomy" id="43263"/>
    <lineage>
        <taxon>Bacteria</taxon>
        <taxon>Pseudomonadati</taxon>
        <taxon>Pseudomonadota</taxon>
        <taxon>Gammaproteobacteria</taxon>
        <taxon>Pseudomonadales</taxon>
        <taxon>Pseudomonadaceae</taxon>
        <taxon>Aquipseudomonas</taxon>
    </lineage>
</organism>
<evidence type="ECO:0000313" key="23">
    <source>
        <dbReference type="EMBL" id="MBC9251619.1"/>
    </source>
</evidence>
<feature type="domain" description="FAD/NAD(P)-binding" evidence="21">
    <location>
        <begin position="14"/>
        <end position="293"/>
    </location>
</feature>
<evidence type="ECO:0000256" key="2">
    <source>
        <dbReference type="ARBA" id="ARBA00001966"/>
    </source>
</evidence>
<comment type="cofactor">
    <cofactor evidence="1">
        <name>siroheme</name>
        <dbReference type="ChEBI" id="CHEBI:60052"/>
    </cofactor>
</comment>
<dbReference type="RefSeq" id="WP_187807114.1">
    <property type="nucleotide sequence ID" value="NZ_LZEU01000001.1"/>
</dbReference>
<comment type="cofactor">
    <cofactor evidence="3 17">
        <name>FAD</name>
        <dbReference type="ChEBI" id="CHEBI:57692"/>
    </cofactor>
</comment>
<name>A0ABR7S3A8_AQUAC</name>
<dbReference type="InterPro" id="IPR006066">
    <property type="entry name" value="NO2/SO3_Rdtase_FeS/sirohaem_BS"/>
</dbReference>
<reference evidence="23 24" key="1">
    <citation type="submission" date="2016-06" db="EMBL/GenBank/DDBJ databases">
        <authorList>
            <person name="Ramos C."/>
            <person name="Pintado A."/>
            <person name="Crespo-Gomez J.I."/>
        </authorList>
    </citation>
    <scope>NUCLEOTIDE SEQUENCE [LARGE SCALE GENOMIC DNA]</scope>
    <source>
        <strain evidence="23 24">AVO110</strain>
    </source>
</reference>
<evidence type="ECO:0000256" key="6">
    <source>
        <dbReference type="ARBA" id="ARBA00022485"/>
    </source>
</evidence>
<dbReference type="InterPro" id="IPR005117">
    <property type="entry name" value="NiRdtase/SiRdtase_haem-b_fer"/>
</dbReference>
<dbReference type="InterPro" id="IPR012744">
    <property type="entry name" value="Nitri_red_NirB"/>
</dbReference>
<keyword evidence="14" id="KW-0411">Iron-sulfur</keyword>
<proteinExistence type="inferred from homology"/>
<evidence type="ECO:0000256" key="12">
    <source>
        <dbReference type="ARBA" id="ARBA00023002"/>
    </source>
</evidence>
<keyword evidence="12" id="KW-0560">Oxidoreductase</keyword>
<sequence length="852" mass="91721">MNSTVASTHDKQTLIVVGNGMVGHHCVEQLIERGALASYQVHVFSEEPLRAYDRVHLSEYFGGRDAESLALSGAELYQTPGVTLHLGVPVLEIDRERREVISADGCYPYDQLVLATGSYPFVPPIEGAEGNSRLVYRTLADLDTIRAAASQAKRGVVVGGGLLGLEAANALKSLGLEAHVVEFAPRLMPVQLDDHGGLALKAQIEALGVSVHLSKATQSISAGSEYRYRMNFAGEDFLETDLIVFSAGIRPQDAIAKQCGLELGPRGGIAIDSQCRTNDPYIYAIGECAAWNGGIFGLVAPGYQMARSVASQLCGEDAEPFMGADMSTKLKLLGVDVGSIGDAHGATAGSRSYRFIDEANASYRRLVVSADGKQALGAVLVGDNSYYDTLLQYVQNGIALPADPSGLILPQSEGTPALGVDALPATATVCSCHNVSKGAICAAIDEGCSDLAGIKACTKAATGCGGCSALLKQVFEHELTARGVSVDKSLCEHFAFTRQELYGIVRVEGIESFEELLAKHGRGHVGCDICKPAVGSILASCWNRPITNASLVPLQDTNDTFMANMQKNGTYSVVPRIPGGEITPDGLIAIGAVAKKYDLYTKITGGQRIDLFGAQLHELPDIWAELIAAGFETGHAYGKSTRTVKSCVGSTWCRYGVQDSVAMALLIEDRYKGLRSPHKLKFAVSGCTRECAEAQSKDVGVIATEKGWNLYISGNGGMRPRHAELFATDLDDDTLIRYIDRFLMFYIRTADRLQRTSVWRESLEGGLDYLKAVIIDDSLGLANELEAQMQLVVDRYECEWAGALKDPEKLKRFRTFVNEQGGDPDIQFVEERGQRRPISAAELQLIPAMEVV</sequence>
<protein>
    <submittedName>
        <fullName evidence="23">Nitrite reductase large subunit</fullName>
    </submittedName>
</protein>
<dbReference type="PRINTS" id="PR00368">
    <property type="entry name" value="FADPNR"/>
</dbReference>
<evidence type="ECO:0000256" key="7">
    <source>
        <dbReference type="ARBA" id="ARBA00022617"/>
    </source>
</evidence>
<dbReference type="Gene3D" id="1.10.10.1100">
    <property type="entry name" value="BFD-like [2Fe-2S]-binding domain"/>
    <property type="match status" value="1"/>
</dbReference>
<dbReference type="PANTHER" id="PTHR43809">
    <property type="entry name" value="NITRITE REDUCTASE (NADH) LARGE SUBUNIT"/>
    <property type="match status" value="1"/>
</dbReference>
<comment type="similarity">
    <text evidence="5">Belongs to the nitrite and sulfite reductase 4Fe-4S domain family.</text>
</comment>
<dbReference type="Pfam" id="PF04324">
    <property type="entry name" value="Fer2_BFD"/>
    <property type="match status" value="1"/>
</dbReference>
<dbReference type="PRINTS" id="PR00397">
    <property type="entry name" value="SIROHAEM"/>
</dbReference>
<evidence type="ECO:0000256" key="10">
    <source>
        <dbReference type="ARBA" id="ARBA00022723"/>
    </source>
</evidence>
<dbReference type="Pfam" id="PF01077">
    <property type="entry name" value="NIR_SIR"/>
    <property type="match status" value="1"/>
</dbReference>
<comment type="caution">
    <text evidence="23">The sequence shown here is derived from an EMBL/GenBank/DDBJ whole genome shotgun (WGS) entry which is preliminary data.</text>
</comment>
<dbReference type="Gene3D" id="3.30.413.10">
    <property type="entry name" value="Sulfite Reductase Hemoprotein, domain 1"/>
    <property type="match status" value="1"/>
</dbReference>
<feature type="domain" description="NADH-rubredoxin oxidoreductase C-terminal" evidence="22">
    <location>
        <begin position="327"/>
        <end position="397"/>
    </location>
</feature>
<dbReference type="NCBIfam" id="NF011565">
    <property type="entry name" value="PRK14989.1"/>
    <property type="match status" value="1"/>
</dbReference>
<comment type="pathway">
    <text evidence="4">Nitrogen metabolism; nitrate reduction (assimilation).</text>
</comment>
<dbReference type="InterPro" id="IPR041854">
    <property type="entry name" value="BFD-like_2Fe2S-bd_dom_sf"/>
</dbReference>
<evidence type="ECO:0000259" key="18">
    <source>
        <dbReference type="Pfam" id="PF01077"/>
    </source>
</evidence>
<feature type="domain" description="BFD-like [2Fe-2S]-binding" evidence="20">
    <location>
        <begin position="429"/>
        <end position="476"/>
    </location>
</feature>
<keyword evidence="7" id="KW-0349">Heme</keyword>
<comment type="cofactor">
    <cofactor evidence="16">
        <name>[2Fe-2S] cluster</name>
        <dbReference type="ChEBI" id="CHEBI:190135"/>
    </cofactor>
</comment>
<evidence type="ECO:0000256" key="3">
    <source>
        <dbReference type="ARBA" id="ARBA00001974"/>
    </source>
</evidence>
<evidence type="ECO:0000256" key="8">
    <source>
        <dbReference type="ARBA" id="ARBA00022630"/>
    </source>
</evidence>
<dbReference type="PIRSF" id="PIRSF037149">
    <property type="entry name" value="NirB"/>
    <property type="match status" value="1"/>
</dbReference>
<keyword evidence="15 17" id="KW-0534">Nitrate assimilation</keyword>
<keyword evidence="10" id="KW-0479">Metal-binding</keyword>
<feature type="domain" description="Nitrite/Sulfite reductase ferredoxin-like" evidence="19">
    <location>
        <begin position="566"/>
        <end position="628"/>
    </location>
</feature>
<evidence type="ECO:0000313" key="24">
    <source>
        <dbReference type="Proteomes" id="UP000744555"/>
    </source>
</evidence>
<dbReference type="NCBIfam" id="TIGR02374">
    <property type="entry name" value="nitri_red_nirB"/>
    <property type="match status" value="1"/>
</dbReference>
<dbReference type="Gene3D" id="3.30.390.30">
    <property type="match status" value="1"/>
</dbReference>
<dbReference type="Gene3D" id="3.50.50.60">
    <property type="entry name" value="FAD/NAD(P)-binding domain"/>
    <property type="match status" value="2"/>
</dbReference>
<dbReference type="CDD" id="cd19944">
    <property type="entry name" value="NirB_Fer2_BFD-like_2"/>
    <property type="match status" value="1"/>
</dbReference>
<dbReference type="InterPro" id="IPR023753">
    <property type="entry name" value="FAD/NAD-binding_dom"/>
</dbReference>
<evidence type="ECO:0000256" key="14">
    <source>
        <dbReference type="ARBA" id="ARBA00023014"/>
    </source>
</evidence>
<accession>A0ABR7S3A8</accession>
<dbReference type="PROSITE" id="PS00365">
    <property type="entry name" value="NIR_SIR"/>
    <property type="match status" value="1"/>
</dbReference>
<keyword evidence="11 17" id="KW-0274">FAD</keyword>
<dbReference type="InterPro" id="IPR041575">
    <property type="entry name" value="Rubredoxin_C"/>
</dbReference>
<dbReference type="InterPro" id="IPR006067">
    <property type="entry name" value="NO2/SO3_Rdtase_4Fe4S_dom"/>
</dbReference>
<dbReference type="SUPFAM" id="SSF51905">
    <property type="entry name" value="FAD/NAD(P)-binding domain"/>
    <property type="match status" value="2"/>
</dbReference>
<evidence type="ECO:0000256" key="17">
    <source>
        <dbReference type="PIRNR" id="PIRNR037149"/>
    </source>
</evidence>
<keyword evidence="8 17" id="KW-0285">Flavoprotein</keyword>
<dbReference type="SUPFAM" id="SSF55124">
    <property type="entry name" value="Nitrite/Sulfite reductase N-terminal domain-like"/>
    <property type="match status" value="1"/>
</dbReference>
<evidence type="ECO:0000256" key="9">
    <source>
        <dbReference type="ARBA" id="ARBA00022714"/>
    </source>
</evidence>
<dbReference type="Pfam" id="PF18267">
    <property type="entry name" value="Rubredoxin_C"/>
    <property type="match status" value="1"/>
</dbReference>
<evidence type="ECO:0000256" key="5">
    <source>
        <dbReference type="ARBA" id="ARBA00010429"/>
    </source>
</evidence>
<evidence type="ECO:0000256" key="16">
    <source>
        <dbReference type="ARBA" id="ARBA00034078"/>
    </source>
</evidence>
<dbReference type="InterPro" id="IPR017121">
    <property type="entry name" value="Nitrite_Rdtase_lsu"/>
</dbReference>
<dbReference type="Pfam" id="PF03460">
    <property type="entry name" value="NIR_SIR_ferr"/>
    <property type="match status" value="1"/>
</dbReference>
<evidence type="ECO:0000259" key="21">
    <source>
        <dbReference type="Pfam" id="PF07992"/>
    </source>
</evidence>
<dbReference type="InterPro" id="IPR016156">
    <property type="entry name" value="FAD/NAD-linked_Rdtase_dimer_sf"/>
</dbReference>
<evidence type="ECO:0000256" key="11">
    <source>
        <dbReference type="ARBA" id="ARBA00022827"/>
    </source>
</evidence>
<gene>
    <name evidence="23" type="ORF">A9179_15205</name>
</gene>
<keyword evidence="9" id="KW-0001">2Fe-2S</keyword>
<dbReference type="SUPFAM" id="SSF56014">
    <property type="entry name" value="Nitrite and sulphite reductase 4Fe-4S domain-like"/>
    <property type="match status" value="1"/>
</dbReference>
<evidence type="ECO:0000259" key="22">
    <source>
        <dbReference type="Pfam" id="PF18267"/>
    </source>
</evidence>
<dbReference type="PANTHER" id="PTHR43809:SF1">
    <property type="entry name" value="NITRITE REDUCTASE (NADH) LARGE SUBUNIT"/>
    <property type="match status" value="1"/>
</dbReference>
<feature type="domain" description="Nitrite/sulphite reductase 4Fe-4S" evidence="18">
    <location>
        <begin position="638"/>
        <end position="757"/>
    </location>
</feature>
<dbReference type="InterPro" id="IPR036188">
    <property type="entry name" value="FAD/NAD-bd_sf"/>
</dbReference>
<dbReference type="CDD" id="cd19943">
    <property type="entry name" value="NirB_Fer2_BFD-like_1"/>
    <property type="match status" value="1"/>
</dbReference>